<comment type="similarity">
    <text evidence="5">Belongs to the MATALPHA1 family.</text>
</comment>
<dbReference type="GeneID" id="14493254"/>
<dbReference type="Pfam" id="PF04769">
    <property type="entry name" value="MATalpha_HMGbox"/>
    <property type="match status" value="1"/>
</dbReference>
<evidence type="ECO:0000256" key="5">
    <source>
        <dbReference type="RuleBase" id="RU003516"/>
    </source>
</evidence>
<evidence type="ECO:0000313" key="9">
    <source>
        <dbReference type="Proteomes" id="UP000002866"/>
    </source>
</evidence>
<evidence type="ECO:0000313" key="8">
    <source>
        <dbReference type="EMBL" id="CCH58549.1"/>
    </source>
</evidence>
<dbReference type="RefSeq" id="XP_004178068.1">
    <property type="nucleotide sequence ID" value="XM_004178020.1"/>
</dbReference>
<keyword evidence="4 5" id="KW-0539">Nucleus</keyword>
<dbReference type="HOGENOM" id="CLU_118234_0_0_1"/>
<dbReference type="eggNOG" id="ENOG502S4ZK">
    <property type="taxonomic scope" value="Eukaryota"/>
</dbReference>
<evidence type="ECO:0000256" key="3">
    <source>
        <dbReference type="ARBA" id="ARBA00023163"/>
    </source>
</evidence>
<organism evidence="8 9">
    <name type="scientific">Henningerozyma blattae (strain ATCC 34711 / CBS 6284 / DSM 70876 / NBRC 10599 / NRRL Y-10934 / UCD 77-7)</name>
    <name type="common">Yeast</name>
    <name type="synonym">Tetrapisispora blattae</name>
    <dbReference type="NCBI Taxonomy" id="1071380"/>
    <lineage>
        <taxon>Eukaryota</taxon>
        <taxon>Fungi</taxon>
        <taxon>Dikarya</taxon>
        <taxon>Ascomycota</taxon>
        <taxon>Saccharomycotina</taxon>
        <taxon>Saccharomycetes</taxon>
        <taxon>Saccharomycetales</taxon>
        <taxon>Saccharomycetaceae</taxon>
        <taxon>Henningerozyma</taxon>
    </lineage>
</organism>
<keyword evidence="3 5" id="KW-0804">Transcription</keyword>
<evidence type="ECO:0000256" key="1">
    <source>
        <dbReference type="ARBA" id="ARBA00023015"/>
    </source>
</evidence>
<reference evidence="8 9" key="1">
    <citation type="journal article" date="2011" name="Proc. Natl. Acad. Sci. U.S.A.">
        <title>Evolutionary erosion of yeast sex chromosomes by mating-type switching accidents.</title>
        <authorList>
            <person name="Gordon J.L."/>
            <person name="Armisen D."/>
            <person name="Proux-Wera E."/>
            <person name="Oheigeartaigh S.S."/>
            <person name="Byrne K.P."/>
            <person name="Wolfe K.H."/>
        </authorList>
    </citation>
    <scope>NUCLEOTIDE SEQUENCE [LARGE SCALE GENOMIC DNA]</scope>
    <source>
        <strain evidence="9">ATCC 34711 / CBS 6284 / DSM 70876 / NBRC 10599 / NRRL Y-10934 / UCD 77-7</strain>
        <strain evidence="8">Type strain:CBS 6284</strain>
    </source>
</reference>
<dbReference type="RefSeq" id="XP_004178014.1">
    <property type="nucleotide sequence ID" value="XM_004177966.1"/>
</dbReference>
<dbReference type="GeneID" id="14492894"/>
<evidence type="ECO:0000256" key="2">
    <source>
        <dbReference type="ARBA" id="ARBA00023125"/>
    </source>
</evidence>
<dbReference type="OMA" id="DSECMAK"/>
<dbReference type="KEGG" id="tbl:TBLA_0A07590"/>
<dbReference type="STRING" id="1071380.I2GWP7"/>
<dbReference type="FunCoup" id="I2GWP7">
    <property type="interactions" value="49"/>
</dbReference>
<dbReference type="EMBL" id="HE806316">
    <property type="protein sequence ID" value="CCH58495.1"/>
    <property type="molecule type" value="Genomic_DNA"/>
</dbReference>
<dbReference type="GO" id="GO:0008301">
    <property type="term" value="F:DNA binding, bending"/>
    <property type="evidence" value="ECO:0007669"/>
    <property type="project" value="InterPro"/>
</dbReference>
<reference evidence="8" key="2">
    <citation type="submission" date="2012-04" db="EMBL/GenBank/DDBJ databases">
        <authorList>
            <person name="Byrne K."/>
        </authorList>
    </citation>
    <scope>NUCLEOTIDE SEQUENCE</scope>
    <source>
        <strain evidence="8">Type strain:CBS 6284</strain>
    </source>
</reference>
<dbReference type="OrthoDB" id="5398665at2759"/>
<keyword evidence="9" id="KW-1185">Reference proteome</keyword>
<dbReference type="GO" id="GO:0045895">
    <property type="term" value="P:positive regulation of mating-type specific transcription, DNA-templated"/>
    <property type="evidence" value="ECO:0007669"/>
    <property type="project" value="InterPro"/>
</dbReference>
<dbReference type="InterPro" id="IPR006856">
    <property type="entry name" value="MATalpha_HMGbox"/>
</dbReference>
<gene>
    <name evidence="8" type="primary">TBLA0A07590</name>
    <name evidence="7" type="synonym">TBLA0A07040</name>
    <name evidence="7" type="ORF">TBLA_0A07040</name>
    <name evidence="8" type="ORF">TBLA_0A07590</name>
</gene>
<dbReference type="GO" id="GO:0005634">
    <property type="term" value="C:nucleus"/>
    <property type="evidence" value="ECO:0007669"/>
    <property type="project" value="UniProtKB-SubCell"/>
</dbReference>
<accession>I2GWP7</accession>
<dbReference type="KEGG" id="tbl:TBLA_0A07040"/>
<protein>
    <recommendedName>
        <fullName evidence="6">Alpha box domain-containing protein</fullName>
    </recommendedName>
</protein>
<evidence type="ECO:0000313" key="7">
    <source>
        <dbReference type="EMBL" id="CCH58495.1"/>
    </source>
</evidence>
<feature type="domain" description="Alpha box" evidence="6">
    <location>
        <begin position="124"/>
        <end position="180"/>
    </location>
</feature>
<dbReference type="PROSITE" id="PS51325">
    <property type="entry name" value="ALPHA_BOX"/>
    <property type="match status" value="1"/>
</dbReference>
<proteinExistence type="inferred from homology"/>
<dbReference type="AlphaFoldDB" id="I2GWP7"/>
<name>I2GWP7_HENB6</name>
<evidence type="ECO:0000259" key="6">
    <source>
        <dbReference type="PROSITE" id="PS51325"/>
    </source>
</evidence>
<keyword evidence="1 5" id="KW-0805">Transcription regulation</keyword>
<dbReference type="Proteomes" id="UP000002866">
    <property type="component" value="Chromosome 1"/>
</dbReference>
<dbReference type="EMBL" id="HE806316">
    <property type="protein sequence ID" value="CCH58549.1"/>
    <property type="molecule type" value="Genomic_DNA"/>
</dbReference>
<sequence>MSNKTMNHTKKALFKVNLKLNKNIRMKTNSKSMRNKFNETRGISILLYKNHNIKIPFPPTTLLYNIEVEKQKIISTQHMLNEYTMDNDDNYLSDLFYEDEYNDNNSLFDNGFPNNVNSNPNPVNSERVLNGFIAFRAYNSQFGYGLKQNILSSLLSTAWHENPNQQNVWNFFSQEYNFVKPKCGFVEWLGQTYEREMHLLL</sequence>
<keyword evidence="2 5" id="KW-0238">DNA-binding</keyword>
<comment type="subcellular location">
    <subcellularLocation>
        <location evidence="5">Nucleus</location>
    </subcellularLocation>
</comment>
<evidence type="ECO:0000256" key="4">
    <source>
        <dbReference type="ARBA" id="ARBA00023242"/>
    </source>
</evidence>